<keyword evidence="3" id="KW-1185">Reference proteome</keyword>
<reference evidence="2 3" key="1">
    <citation type="submission" date="2020-03" db="EMBL/GenBank/DDBJ databases">
        <title>Genome sequence of Toxoplasma gondii RH-88 strain.</title>
        <authorList>
            <person name="Lorenzi H.A."/>
            <person name="Venepally P."/>
            <person name="Rozenberg A."/>
            <person name="Sibley D."/>
        </authorList>
    </citation>
    <scope>NUCLEOTIDE SEQUENCE [LARGE SCALE GENOMIC DNA]</scope>
    <source>
        <strain evidence="2 3">RH-88</strain>
    </source>
</reference>
<proteinExistence type="predicted"/>
<dbReference type="AlphaFoldDB" id="A0A7J6K4F2"/>
<protein>
    <submittedName>
        <fullName evidence="2">Uncharacterized protein</fullName>
    </submittedName>
</protein>
<organism evidence="2 3">
    <name type="scientific">Toxoplasma gondii</name>
    <dbReference type="NCBI Taxonomy" id="5811"/>
    <lineage>
        <taxon>Eukaryota</taxon>
        <taxon>Sar</taxon>
        <taxon>Alveolata</taxon>
        <taxon>Apicomplexa</taxon>
        <taxon>Conoidasida</taxon>
        <taxon>Coccidia</taxon>
        <taxon>Eucoccidiorida</taxon>
        <taxon>Eimeriorina</taxon>
        <taxon>Sarcocystidae</taxon>
        <taxon>Toxoplasma</taxon>
    </lineage>
</organism>
<accession>A0A7J6K4F2</accession>
<sequence length="75" mass="8475">MGEEQRQVLLPRSGGRPRQAGSRDSLDCKKFSREKERKKQCCFAAGFLRHSQREQLANYTELCSASPRHISAPPG</sequence>
<evidence type="ECO:0000313" key="3">
    <source>
        <dbReference type="Proteomes" id="UP000557509"/>
    </source>
</evidence>
<dbReference type="EMBL" id="JAAUHK010000194">
    <property type="protein sequence ID" value="KAF4641321.1"/>
    <property type="molecule type" value="Genomic_DNA"/>
</dbReference>
<evidence type="ECO:0000313" key="2">
    <source>
        <dbReference type="EMBL" id="KAF4641321.1"/>
    </source>
</evidence>
<comment type="caution">
    <text evidence="2">The sequence shown here is derived from an EMBL/GenBank/DDBJ whole genome shotgun (WGS) entry which is preliminary data.</text>
</comment>
<dbReference type="Proteomes" id="UP000557509">
    <property type="component" value="Unassembled WGS sequence"/>
</dbReference>
<feature type="region of interest" description="Disordered" evidence="1">
    <location>
        <begin position="1"/>
        <end position="29"/>
    </location>
</feature>
<name>A0A7J6K4F2_TOXGO</name>
<gene>
    <name evidence="2" type="ORF">TGRH88_071310</name>
</gene>
<evidence type="ECO:0000256" key="1">
    <source>
        <dbReference type="SAM" id="MobiDB-lite"/>
    </source>
</evidence>